<reference evidence="2 3" key="1">
    <citation type="submission" date="2013-11" db="EMBL/GenBank/DDBJ databases">
        <title>Genome sequencing of Stegodyphus mimosarum.</title>
        <authorList>
            <person name="Bechsgaard J."/>
        </authorList>
    </citation>
    <scope>NUCLEOTIDE SEQUENCE [LARGE SCALE GENOMIC DNA]</scope>
</reference>
<sequence length="101" mass="11139">MPTYNQIEGEDATDNDIESDGQQTVYTRHRPHLSRTAVKDSPETLENETGSGTNEKCIKLVNNQRSSNRLTKRLKRDTSPVDPNLKKSVATKPAAASIGSK</sequence>
<feature type="region of interest" description="Disordered" evidence="1">
    <location>
        <begin position="1"/>
        <end position="101"/>
    </location>
</feature>
<keyword evidence="3" id="KW-1185">Reference proteome</keyword>
<dbReference type="EMBL" id="KK114256">
    <property type="protein sequence ID" value="KFM62027.1"/>
    <property type="molecule type" value="Genomic_DNA"/>
</dbReference>
<evidence type="ECO:0000313" key="3">
    <source>
        <dbReference type="Proteomes" id="UP000054359"/>
    </source>
</evidence>
<organism evidence="2 3">
    <name type="scientific">Stegodyphus mimosarum</name>
    <name type="common">African social velvet spider</name>
    <dbReference type="NCBI Taxonomy" id="407821"/>
    <lineage>
        <taxon>Eukaryota</taxon>
        <taxon>Metazoa</taxon>
        <taxon>Ecdysozoa</taxon>
        <taxon>Arthropoda</taxon>
        <taxon>Chelicerata</taxon>
        <taxon>Arachnida</taxon>
        <taxon>Araneae</taxon>
        <taxon>Araneomorphae</taxon>
        <taxon>Entelegynae</taxon>
        <taxon>Eresoidea</taxon>
        <taxon>Eresidae</taxon>
        <taxon>Stegodyphus</taxon>
    </lineage>
</organism>
<name>A0A087TA88_STEMI</name>
<evidence type="ECO:0000256" key="1">
    <source>
        <dbReference type="SAM" id="MobiDB-lite"/>
    </source>
</evidence>
<dbReference type="Proteomes" id="UP000054359">
    <property type="component" value="Unassembled WGS sequence"/>
</dbReference>
<protein>
    <submittedName>
        <fullName evidence="2">Uncharacterized protein</fullName>
    </submittedName>
</protein>
<proteinExistence type="predicted"/>
<dbReference type="OMA" id="CIKLVNN"/>
<feature type="compositionally biased region" description="Acidic residues" evidence="1">
    <location>
        <begin position="8"/>
        <end position="19"/>
    </location>
</feature>
<dbReference type="AlphaFoldDB" id="A0A087TA88"/>
<dbReference type="OrthoDB" id="6424768at2759"/>
<gene>
    <name evidence="2" type="ORF">X975_10894</name>
</gene>
<feature type="non-terminal residue" evidence="2">
    <location>
        <position position="101"/>
    </location>
</feature>
<accession>A0A087TA88</accession>
<evidence type="ECO:0000313" key="2">
    <source>
        <dbReference type="EMBL" id="KFM62027.1"/>
    </source>
</evidence>